<dbReference type="EMBL" id="MK072247">
    <property type="protein sequence ID" value="AYV80745.1"/>
    <property type="molecule type" value="Genomic_DNA"/>
</dbReference>
<reference evidence="1" key="1">
    <citation type="submission" date="2018-10" db="EMBL/GenBank/DDBJ databases">
        <title>Hidden diversity of soil giant viruses.</title>
        <authorList>
            <person name="Schulz F."/>
            <person name="Alteio L."/>
            <person name="Goudeau D."/>
            <person name="Ryan E.M."/>
            <person name="Malmstrom R.R."/>
            <person name="Blanchard J."/>
            <person name="Woyke T."/>
        </authorList>
    </citation>
    <scope>NUCLEOTIDE SEQUENCE</scope>
    <source>
        <strain evidence="1">HAV1</strain>
    </source>
</reference>
<proteinExistence type="predicted"/>
<organism evidence="1">
    <name type="scientific">Harvfovirus sp</name>
    <dbReference type="NCBI Taxonomy" id="2487768"/>
    <lineage>
        <taxon>Viruses</taxon>
        <taxon>Varidnaviria</taxon>
        <taxon>Bamfordvirae</taxon>
        <taxon>Nucleocytoviricota</taxon>
        <taxon>Megaviricetes</taxon>
        <taxon>Imitervirales</taxon>
        <taxon>Mimiviridae</taxon>
        <taxon>Klosneuvirinae</taxon>
    </lineage>
</organism>
<name>A0A3G5A0M8_9VIRU</name>
<gene>
    <name evidence="1" type="ORF">Harvfovirus5_49</name>
</gene>
<protein>
    <submittedName>
        <fullName evidence="1">Uncharacterized protein</fullName>
    </submittedName>
</protein>
<accession>A0A3G5A0M8</accession>
<evidence type="ECO:0000313" key="1">
    <source>
        <dbReference type="EMBL" id="AYV80745.1"/>
    </source>
</evidence>
<sequence length="126" mass="14611">MSSFENPDDMASDKLLTQTMWLTPFRQYEQKDIIPVEFEAMKGTIDFNICLTIRLSWLIEAFGSHEAVLSLISRRTKKLLQSDSKIPYSVIDKEIFSDINSDELLLNSIIFQSDDPRRYGKLQNKS</sequence>